<dbReference type="RefSeq" id="WP_126117935.1">
    <property type="nucleotide sequence ID" value="NZ_UZVY01000001.1"/>
</dbReference>
<feature type="signal peptide" evidence="1">
    <location>
        <begin position="1"/>
        <end position="20"/>
    </location>
</feature>
<dbReference type="EMBL" id="UZVY01000001">
    <property type="protein sequence ID" value="VDR41653.1"/>
    <property type="molecule type" value="Genomic_DNA"/>
</dbReference>
<evidence type="ECO:0000313" key="2">
    <source>
        <dbReference type="EMBL" id="VDR41653.1"/>
    </source>
</evidence>
<protein>
    <recommendedName>
        <fullName evidence="4">Lipoprotein</fullName>
    </recommendedName>
</protein>
<sequence length="779" mass="91694">MRKKIKNIASAFLISTTLFSSVVSISCNNIRQVNSKDNYIKKFNKPNTYKDNFILSKVKRIDNDYESLLTAPLIRWKNVGKSKYDYLNKHFYKTSARFLEFYLAKSITLTLNDESKKTFDDDNVSDKVNSNLSSTTKNDQLGAQNGVVQIYSQENNNINSTVFFEALKKATKVEFELKDNIYYSDYQGKKTKYKLEAQDFETSFNLEQNNAHFKDLLDNYSLKDFSFSDNKLTFELNDETKLKDKTKNIELFLTQEITNNLIFNPTPTEHYNLNKNNYGKNYQNICFIGYYILNKNSVDEQIFIKNNNSALDVFNENTKKNILNKITLKYNPIPSDEATFRLQSYNAFKQNLLSESNYDLFNKVQKDEIDNYSNLFGITFTLFKPSSDNTIKYFYNLNPNASNIKELKFNEAFSKLFYNQKLGELLDKNNANRTFYAPHQIVFRNILNNSINQHSFILNFSHNTYWNSFSSQSMIYDSKDKNSLSGDQNVNYLDDINRIYDYDYDESNKEFRNGIIDFKGKNGLINKSISKNKILNINEQLKSSNYDKYKEKMSQILDEFYNKNPEYKNQNIKFTLPIFSDKSTKIESIYERIVKLYNGLDSRLQIDYEYASRDSYAYFSSFQDFFSIDNSFSNYLFNLISLKNNSLLTNFAMFSNEKIDSINYSTYIKKIISYIEDIINKTDYFKNYQTSSYLDLDTLLKQTNLKPNEFKAELKAKIQKLNFDMQFKLLKSLDAFLGIRVSENNFLFTNEYKKSIVQYFYSKPLNLDGITYFQDISFN</sequence>
<organism evidence="2 3">
    <name type="scientific">Mycoplasmopsis caviae</name>
    <dbReference type="NCBI Taxonomy" id="55603"/>
    <lineage>
        <taxon>Bacteria</taxon>
        <taxon>Bacillati</taxon>
        <taxon>Mycoplasmatota</taxon>
        <taxon>Mycoplasmoidales</taxon>
        <taxon>Metamycoplasmataceae</taxon>
        <taxon>Mycoplasmopsis</taxon>
    </lineage>
</organism>
<evidence type="ECO:0008006" key="4">
    <source>
        <dbReference type="Google" id="ProtNLM"/>
    </source>
</evidence>
<dbReference type="NCBIfam" id="NF045850">
    <property type="entry name" value="ABC_Mplas_LP"/>
    <property type="match status" value="1"/>
</dbReference>
<keyword evidence="1" id="KW-0732">Signal</keyword>
<feature type="chain" id="PRO_5018027976" description="Lipoprotein" evidence="1">
    <location>
        <begin position="21"/>
        <end position="779"/>
    </location>
</feature>
<accession>A0A3P8MF56</accession>
<dbReference type="Proteomes" id="UP000280036">
    <property type="component" value="Unassembled WGS sequence"/>
</dbReference>
<evidence type="ECO:0000256" key="1">
    <source>
        <dbReference type="SAM" id="SignalP"/>
    </source>
</evidence>
<gene>
    <name evidence="2" type="ORF">NCTC10126_00132</name>
</gene>
<dbReference type="AlphaFoldDB" id="A0A3P8MF56"/>
<name>A0A3P8MF56_9BACT</name>
<proteinExistence type="predicted"/>
<evidence type="ECO:0000313" key="3">
    <source>
        <dbReference type="Proteomes" id="UP000280036"/>
    </source>
</evidence>
<dbReference type="PROSITE" id="PS51257">
    <property type="entry name" value="PROKAR_LIPOPROTEIN"/>
    <property type="match status" value="1"/>
</dbReference>
<reference evidence="2 3" key="1">
    <citation type="submission" date="2018-12" db="EMBL/GenBank/DDBJ databases">
        <authorList>
            <consortium name="Pathogen Informatics"/>
        </authorList>
    </citation>
    <scope>NUCLEOTIDE SEQUENCE [LARGE SCALE GENOMIC DNA]</scope>
    <source>
        <strain evidence="2 3">NCTC10126</strain>
    </source>
</reference>
<dbReference type="OrthoDB" id="395736at2"/>